<dbReference type="Gene3D" id="3.40.50.720">
    <property type="entry name" value="NAD(P)-binding Rossmann-like Domain"/>
    <property type="match status" value="1"/>
</dbReference>
<dbReference type="Proteomes" id="UP000001024">
    <property type="component" value="Chromosome"/>
</dbReference>
<name>Q9HJE8_THEAC</name>
<gene>
    <name evidence="2" type="ordered locus">Ta1021</name>
</gene>
<dbReference type="AlphaFoldDB" id="Q9HJE8"/>
<dbReference type="eggNOG" id="arCOG01368">
    <property type="taxonomic scope" value="Archaea"/>
</dbReference>
<dbReference type="Pfam" id="PF04321">
    <property type="entry name" value="RmlD_sub_bind"/>
    <property type="match status" value="1"/>
</dbReference>
<dbReference type="Gene3D" id="3.90.25.10">
    <property type="entry name" value="UDP-galactose 4-epimerase, domain 1"/>
    <property type="match status" value="1"/>
</dbReference>
<evidence type="ECO:0000313" key="3">
    <source>
        <dbReference type="Proteomes" id="UP000001024"/>
    </source>
</evidence>
<dbReference type="InterPro" id="IPR029903">
    <property type="entry name" value="RmlD-like-bd"/>
</dbReference>
<feature type="domain" description="RmlD-like substrate binding" evidence="1">
    <location>
        <begin position="25"/>
        <end position="154"/>
    </location>
</feature>
<dbReference type="InParanoid" id="Q9HJE8"/>
<dbReference type="SMR" id="Q9HJE8"/>
<dbReference type="DNASU" id="1456542"/>
<dbReference type="KEGG" id="tac:Ta1021"/>
<dbReference type="SUPFAM" id="SSF51735">
    <property type="entry name" value="NAD(P)-binding Rossmann-fold domains"/>
    <property type="match status" value="1"/>
</dbReference>
<proteinExistence type="predicted"/>
<reference evidence="2 3" key="1">
    <citation type="journal article" date="2000" name="Nature">
        <title>The genome sequence of the thermoacidophilic scavenger Thermoplasma acidophilum.</title>
        <authorList>
            <person name="Ruepp A."/>
            <person name="Graml W."/>
            <person name="Santos-Martinez M.L."/>
            <person name="Koretke K.K."/>
            <person name="Volker C."/>
            <person name="Mewes H.W."/>
            <person name="Frishman D."/>
            <person name="Stocker S."/>
            <person name="Lupas A.N."/>
            <person name="Baumeister W."/>
        </authorList>
    </citation>
    <scope>NUCLEOTIDE SEQUENCE [LARGE SCALE GENOMIC DNA]</scope>
    <source>
        <strain evidence="3">ATCC 25905 / DSM 1728 / JCM 9062 / NBRC 15155 / AMRC-C165</strain>
    </source>
</reference>
<keyword evidence="3" id="KW-1185">Reference proteome</keyword>
<protein>
    <recommendedName>
        <fullName evidence="1">RmlD-like substrate binding domain-containing protein</fullName>
    </recommendedName>
</protein>
<organism evidence="2 3">
    <name type="scientific">Thermoplasma acidophilum (strain ATCC 25905 / DSM 1728 / JCM 9062 / NBRC 15155 / AMRC-C165)</name>
    <dbReference type="NCBI Taxonomy" id="273075"/>
    <lineage>
        <taxon>Archaea</taxon>
        <taxon>Methanobacteriati</taxon>
        <taxon>Thermoplasmatota</taxon>
        <taxon>Thermoplasmata</taxon>
        <taxon>Thermoplasmatales</taxon>
        <taxon>Thermoplasmataceae</taxon>
        <taxon>Thermoplasma</taxon>
    </lineage>
</organism>
<dbReference type="PaxDb" id="273075-Ta1021"/>
<evidence type="ECO:0000259" key="1">
    <source>
        <dbReference type="Pfam" id="PF04321"/>
    </source>
</evidence>
<accession>Q9HJE8</accession>
<dbReference type="HOGENOM" id="CLU_1375576_0_0_2"/>
<sequence length="198" mass="22011">MTNAKPENALAAIGIARKELDADRYILISSDLVYTPSNDPKAEDSRTEPITDEGRIFLTAESLMNQERDAIFRTGFIIGLCSVNLYTNVLNMVRSGMRLSLSKSTIRNFIRNADLSSFIMRSIERNISGVYNVASDASTAYDFAKRLCDMAGLKCTLEDSGEDLGNYTMDTSRSLKTFGMRPMSVFEGYTISGSFDLR</sequence>
<dbReference type="EMBL" id="AL445066">
    <property type="protein sequence ID" value="CAC12150.1"/>
    <property type="molecule type" value="Genomic_DNA"/>
</dbReference>
<dbReference type="InterPro" id="IPR036291">
    <property type="entry name" value="NAD(P)-bd_dom_sf"/>
</dbReference>
<dbReference type="EnsemblBacteria" id="CAC12150">
    <property type="protein sequence ID" value="CAC12150"/>
    <property type="gene ID" value="CAC12150"/>
</dbReference>
<evidence type="ECO:0000313" key="2">
    <source>
        <dbReference type="EMBL" id="CAC12150.1"/>
    </source>
</evidence>